<protein>
    <submittedName>
        <fullName evidence="1">Putative actin Act1</fullName>
    </submittedName>
</protein>
<dbReference type="InterPro" id="IPR004000">
    <property type="entry name" value="Actin"/>
</dbReference>
<dbReference type="AlphaFoldDB" id="A0A5J4RE16"/>
<sequence>IGDNQLIIIDNGSCITKAGFAGDGAPRAVFQSIVGRPKTFPGFIRYGEYFIGDEIQLRRDVLLLHNPIEHGVVNNWEEMEKI</sequence>
<gene>
    <name evidence="1" type="ORF">EZS28_053290</name>
</gene>
<dbReference type="InterPro" id="IPR043129">
    <property type="entry name" value="ATPase_NBD"/>
</dbReference>
<dbReference type="SUPFAM" id="SSF53067">
    <property type="entry name" value="Actin-like ATPase domain"/>
    <property type="match status" value="1"/>
</dbReference>
<comment type="caution">
    <text evidence="1">The sequence shown here is derived from an EMBL/GenBank/DDBJ whole genome shotgun (WGS) entry which is preliminary data.</text>
</comment>
<dbReference type="Pfam" id="PF00022">
    <property type="entry name" value="Actin"/>
    <property type="match status" value="1"/>
</dbReference>
<dbReference type="Gene3D" id="3.30.420.40">
    <property type="match status" value="1"/>
</dbReference>
<evidence type="ECO:0000313" key="2">
    <source>
        <dbReference type="Proteomes" id="UP000324800"/>
    </source>
</evidence>
<proteinExistence type="predicted"/>
<accession>A0A5J4RE16</accession>
<feature type="non-terminal residue" evidence="1">
    <location>
        <position position="1"/>
    </location>
</feature>
<name>A0A5J4RE16_9EUKA</name>
<evidence type="ECO:0000313" key="1">
    <source>
        <dbReference type="EMBL" id="KAA6332326.1"/>
    </source>
</evidence>
<dbReference type="OrthoDB" id="5132116at2759"/>
<dbReference type="EMBL" id="SNRW01042433">
    <property type="protein sequence ID" value="KAA6332326.1"/>
    <property type="molecule type" value="Genomic_DNA"/>
</dbReference>
<organism evidence="1 2">
    <name type="scientific">Streblomastix strix</name>
    <dbReference type="NCBI Taxonomy" id="222440"/>
    <lineage>
        <taxon>Eukaryota</taxon>
        <taxon>Metamonada</taxon>
        <taxon>Preaxostyla</taxon>
        <taxon>Oxymonadida</taxon>
        <taxon>Streblomastigidae</taxon>
        <taxon>Streblomastix</taxon>
    </lineage>
</organism>
<dbReference type="PRINTS" id="PR00190">
    <property type="entry name" value="ACTIN"/>
</dbReference>
<reference evidence="1 2" key="1">
    <citation type="submission" date="2019-03" db="EMBL/GenBank/DDBJ databases">
        <title>Single cell metagenomics reveals metabolic interactions within the superorganism composed of flagellate Streblomastix strix and complex community of Bacteroidetes bacteria on its surface.</title>
        <authorList>
            <person name="Treitli S.C."/>
            <person name="Kolisko M."/>
            <person name="Husnik F."/>
            <person name="Keeling P."/>
            <person name="Hampl V."/>
        </authorList>
    </citation>
    <scope>NUCLEOTIDE SEQUENCE [LARGE SCALE GENOMIC DNA]</scope>
    <source>
        <strain evidence="1">ST1C</strain>
    </source>
</reference>
<dbReference type="FunFam" id="3.30.420.40:FF:000050">
    <property type="entry name" value="Actin, alpha skeletal muscle"/>
    <property type="match status" value="1"/>
</dbReference>
<dbReference type="Proteomes" id="UP000324800">
    <property type="component" value="Unassembled WGS sequence"/>
</dbReference>